<dbReference type="eggNOG" id="COG3336">
    <property type="taxonomic scope" value="Bacteria"/>
</dbReference>
<reference evidence="8 9" key="1">
    <citation type="journal article" date="2008" name="Proc. Natl. Acad. Sci. U.S.A.">
        <title>Nitrogen fixation island and rhizosphere competence traits in the genome of root-associated Pseudomonas stutzeri A1501.</title>
        <authorList>
            <person name="Yan Y."/>
            <person name="Yang J."/>
            <person name="Dou Y."/>
            <person name="Chen M."/>
            <person name="Ping S."/>
            <person name="Peng J."/>
            <person name="Lu W."/>
            <person name="Zhang W."/>
            <person name="Yao Z."/>
            <person name="Li H."/>
            <person name="Liu W."/>
            <person name="He S."/>
            <person name="Geng L."/>
            <person name="Zhang X."/>
            <person name="Yang F."/>
            <person name="Yu H."/>
            <person name="Zhan Y."/>
            <person name="Li D."/>
            <person name="Lin Z."/>
            <person name="Wang Y."/>
            <person name="Elmerich C."/>
            <person name="Lin M."/>
            <person name="Jin Q."/>
        </authorList>
    </citation>
    <scope>NUCLEOTIDE SEQUENCE [LARGE SCALE GENOMIC DNA]</scope>
    <source>
        <strain evidence="8 9">A1501</strain>
    </source>
</reference>
<feature type="transmembrane region" description="Helical" evidence="7">
    <location>
        <begin position="203"/>
        <end position="221"/>
    </location>
</feature>
<dbReference type="Proteomes" id="UP000000233">
    <property type="component" value="Chromosome"/>
</dbReference>
<evidence type="ECO:0000313" key="8">
    <source>
        <dbReference type="EMBL" id="ABP79523.1"/>
    </source>
</evidence>
<evidence type="ECO:0000256" key="4">
    <source>
        <dbReference type="ARBA" id="ARBA00022989"/>
    </source>
</evidence>
<gene>
    <name evidence="8" type="ordered locus">PST_1849</name>
</gene>
<dbReference type="InterPro" id="IPR019108">
    <property type="entry name" value="Caa3_assmbl_CtaG-rel"/>
</dbReference>
<feature type="transmembrane region" description="Helical" evidence="7">
    <location>
        <begin position="233"/>
        <end position="253"/>
    </location>
</feature>
<evidence type="ECO:0000256" key="7">
    <source>
        <dbReference type="SAM" id="Phobius"/>
    </source>
</evidence>
<feature type="transmembrane region" description="Helical" evidence="7">
    <location>
        <begin position="142"/>
        <end position="161"/>
    </location>
</feature>
<evidence type="ECO:0000256" key="1">
    <source>
        <dbReference type="ARBA" id="ARBA00004651"/>
    </source>
</evidence>
<dbReference type="KEGG" id="psa:PST_1849"/>
<dbReference type="HOGENOM" id="CLU_054944_0_1_6"/>
<keyword evidence="2" id="KW-1003">Cell membrane</keyword>
<feature type="transmembrane region" description="Helical" evidence="7">
    <location>
        <begin position="274"/>
        <end position="293"/>
    </location>
</feature>
<organism evidence="8 9">
    <name type="scientific">Stutzerimonas stutzeri (strain A1501)</name>
    <name type="common">Pseudomonas stutzeri</name>
    <dbReference type="NCBI Taxonomy" id="379731"/>
    <lineage>
        <taxon>Bacteria</taxon>
        <taxon>Pseudomonadati</taxon>
        <taxon>Pseudomonadota</taxon>
        <taxon>Gammaproteobacteria</taxon>
        <taxon>Pseudomonadales</taxon>
        <taxon>Pseudomonadaceae</taxon>
        <taxon>Stutzerimonas</taxon>
    </lineage>
</organism>
<protein>
    <submittedName>
        <fullName evidence="8">Predicted membrane protein</fullName>
    </submittedName>
</protein>
<dbReference type="GO" id="GO:0005886">
    <property type="term" value="C:plasma membrane"/>
    <property type="evidence" value="ECO:0007669"/>
    <property type="project" value="UniProtKB-SubCell"/>
</dbReference>
<feature type="transmembrane region" description="Helical" evidence="7">
    <location>
        <begin position="305"/>
        <end position="326"/>
    </location>
</feature>
<keyword evidence="3 7" id="KW-0812">Transmembrane</keyword>
<feature type="transmembrane region" description="Helical" evidence="7">
    <location>
        <begin position="173"/>
        <end position="191"/>
    </location>
</feature>
<comment type="subcellular location">
    <subcellularLocation>
        <location evidence="1">Cell membrane</location>
        <topology evidence="1">Multi-pass membrane protein</topology>
    </subcellularLocation>
</comment>
<feature type="region of interest" description="Disordered" evidence="6">
    <location>
        <begin position="46"/>
        <end position="72"/>
    </location>
</feature>
<sequence>MRPSCCFRPPGEVRDEVCADVALPSDPDSDRPDHLEPVVHRHVWRPGGDLQAQPARPGPGRMELAERQPGCPDPADPRVAAVDGALFLASVAGTGGTERTAAVRHQDRCGDSLHRGPGHAVRRHSAVADTAMPVIFRAKRRISPGLLTLPVALSVSTPAFAHGLFDAHVLDRAPLLLTALLVAAAWLLYLLGGRKVAPRRHEALCFHAAMLLVVFSVFGPIDDWAETSTAWHMTQHMLFIIVIAPLWALARPLPQWRGVTGRFAQPLWTGILRAGRYPTLLALLHGAVIWIWHTPKLYVLALDNLWWHAFEHACFLFTGWLFWWSVLRANPKQVPQALMAVLLTLMHTGLLGALLTFGSVSFYGEGRSVEDQQLAGLIMWVPGGLIYLIGGGWIAWRWLTRMWRRQNTRAAAPDL</sequence>
<evidence type="ECO:0000256" key="2">
    <source>
        <dbReference type="ARBA" id="ARBA00022475"/>
    </source>
</evidence>
<evidence type="ECO:0000256" key="3">
    <source>
        <dbReference type="ARBA" id="ARBA00022692"/>
    </source>
</evidence>
<keyword evidence="5 7" id="KW-0472">Membrane</keyword>
<accession>A4VKM2</accession>
<feature type="transmembrane region" description="Helical" evidence="7">
    <location>
        <begin position="338"/>
        <end position="357"/>
    </location>
</feature>
<dbReference type="EMBL" id="CP000304">
    <property type="protein sequence ID" value="ABP79523.1"/>
    <property type="molecule type" value="Genomic_DNA"/>
</dbReference>
<keyword evidence="4 7" id="KW-1133">Transmembrane helix</keyword>
<proteinExistence type="predicted"/>
<keyword evidence="9" id="KW-1185">Reference proteome</keyword>
<dbReference type="AlphaFoldDB" id="A4VKM2"/>
<feature type="transmembrane region" description="Helical" evidence="7">
    <location>
        <begin position="377"/>
        <end position="399"/>
    </location>
</feature>
<dbReference type="Pfam" id="PF09678">
    <property type="entry name" value="Caa3_CtaG"/>
    <property type="match status" value="1"/>
</dbReference>
<evidence type="ECO:0000256" key="5">
    <source>
        <dbReference type="ARBA" id="ARBA00023136"/>
    </source>
</evidence>
<evidence type="ECO:0000313" key="9">
    <source>
        <dbReference type="Proteomes" id="UP000000233"/>
    </source>
</evidence>
<name>A4VKM2_STUS1</name>
<evidence type="ECO:0000256" key="6">
    <source>
        <dbReference type="SAM" id="MobiDB-lite"/>
    </source>
</evidence>